<evidence type="ECO:0000313" key="4">
    <source>
        <dbReference type="EMBL" id="MBO9761074.1"/>
    </source>
</evidence>
<feature type="compositionally biased region" description="Pro residues" evidence="2">
    <location>
        <begin position="49"/>
        <end position="73"/>
    </location>
</feature>
<dbReference type="InterPro" id="IPR052340">
    <property type="entry name" value="RNase_Y/CdgJ"/>
</dbReference>
<dbReference type="PANTHER" id="PTHR33525">
    <property type="match status" value="1"/>
</dbReference>
<evidence type="ECO:0000256" key="2">
    <source>
        <dbReference type="SAM" id="MobiDB-lite"/>
    </source>
</evidence>
<feature type="region of interest" description="Disordered" evidence="2">
    <location>
        <begin position="40"/>
        <end position="77"/>
    </location>
</feature>
<dbReference type="SUPFAM" id="SSF109604">
    <property type="entry name" value="HD-domain/PDEase-like"/>
    <property type="match status" value="1"/>
</dbReference>
<accession>A0A8I1XKW4</accession>
<evidence type="ECO:0000313" key="5">
    <source>
        <dbReference type="Proteomes" id="UP000668572"/>
    </source>
</evidence>
<protein>
    <submittedName>
        <fullName evidence="4">HDOD domain-containing protein</fullName>
    </submittedName>
</protein>
<dbReference type="Pfam" id="PF05532">
    <property type="entry name" value="CsbD"/>
    <property type="match status" value="1"/>
</dbReference>
<dbReference type="Gene3D" id="1.10.3210.10">
    <property type="entry name" value="Hypothetical protein af1432"/>
    <property type="match status" value="1"/>
</dbReference>
<name>A0A8I1XKW4_XANMN</name>
<evidence type="ECO:0000259" key="3">
    <source>
        <dbReference type="PROSITE" id="PS51833"/>
    </source>
</evidence>
<sequence length="509" mass="54031">MMLVTVLLLAAGLLGAVVLVGGLWWWLARRRDANADDIAPSAGNVPTAPASPLPIAPEPSPAAPLQQPVPPPVAQMLQIEPPPMRPLLRRMYAAVMATPSLAEGTLPADPAQAEVLAAVAAALEHVDLRPQLLPRRPHLLPQLMRAVNDPDASGRGIAAIIAQDPALAANLLRIANSALYRPQGGPLESLERAVVHIGTEGVRQIVAAAVMQPVLSLDGGLYSRLPAAVWDYALRTAAAAAAYLRERGGDTLSGQLAGLLQGLGAVVILRVLRDTYAERPAVPYSLEVAAALVERHTAAVAKTIATAWELPPQLGTALDEQRPEHDTSLLATPLGLALRYGRLAAALAMLARHGAEHEDRALGILSTLEPDSQANAALWQRLVAASVCPLGAFEEPAQPCPASCKRLARRHARVECVRNWGTRTQAHIMLTPPRTDWPGYPNDERHPMDKNRIEGAAKQVKGSVKEAVGRVTGDKSTELEGAAEKNVGKVQRKAGEVADDVRDAVKSTK</sequence>
<dbReference type="PANTHER" id="PTHR33525:SF6">
    <property type="entry name" value="HDOD DOMAIN-CONTAINING PROTEIN"/>
    <property type="match status" value="1"/>
</dbReference>
<dbReference type="InterPro" id="IPR036629">
    <property type="entry name" value="YjbJ_sf"/>
</dbReference>
<comment type="similarity">
    <text evidence="1">Belongs to the UPF0337 (CsbD) family.</text>
</comment>
<feature type="region of interest" description="Disordered" evidence="2">
    <location>
        <begin position="471"/>
        <end position="509"/>
    </location>
</feature>
<dbReference type="Proteomes" id="UP000668572">
    <property type="component" value="Unassembled WGS sequence"/>
</dbReference>
<reference evidence="4" key="1">
    <citation type="submission" date="2021-03" db="EMBL/GenBank/DDBJ databases">
        <title>Molecular characterization of Xanthomonas species pathogenic on Araceae and the development of a triplex TaqMan assay for detection of X. phaseoli pv. dieffenbachiae.</title>
        <authorList>
            <person name="Van Der Wolf J."/>
            <person name="Krijger M."/>
            <person name="Mendes O."/>
            <person name="Brankovics B."/>
            <person name="Bonants P."/>
            <person name="Meekes E."/>
        </authorList>
    </citation>
    <scope>NUCLEOTIDE SEQUENCE</scope>
    <source>
        <strain evidence="4">NBC1264</strain>
    </source>
</reference>
<dbReference type="InterPro" id="IPR013976">
    <property type="entry name" value="HDOD"/>
</dbReference>
<organism evidence="4 5">
    <name type="scientific">Xanthomonas manihotis</name>
    <dbReference type="NCBI Taxonomy" id="43353"/>
    <lineage>
        <taxon>Bacteria</taxon>
        <taxon>Pseudomonadati</taxon>
        <taxon>Pseudomonadota</taxon>
        <taxon>Gammaproteobacteria</taxon>
        <taxon>Lysobacterales</taxon>
        <taxon>Lysobacteraceae</taxon>
        <taxon>Xanthomonas</taxon>
    </lineage>
</organism>
<dbReference type="Pfam" id="PF08668">
    <property type="entry name" value="HDOD"/>
    <property type="match status" value="1"/>
</dbReference>
<dbReference type="PROSITE" id="PS51833">
    <property type="entry name" value="HDOD"/>
    <property type="match status" value="1"/>
</dbReference>
<dbReference type="SUPFAM" id="SSF69047">
    <property type="entry name" value="Hypothetical protein YjbJ"/>
    <property type="match status" value="1"/>
</dbReference>
<feature type="domain" description="HDOD" evidence="3">
    <location>
        <begin position="133"/>
        <end position="324"/>
    </location>
</feature>
<gene>
    <name evidence="4" type="ORF">J7405_16250</name>
</gene>
<dbReference type="InterPro" id="IPR008462">
    <property type="entry name" value="CsbD"/>
</dbReference>
<dbReference type="EMBL" id="JAGHXW010000050">
    <property type="protein sequence ID" value="MBO9761074.1"/>
    <property type="molecule type" value="Genomic_DNA"/>
</dbReference>
<proteinExistence type="inferred from homology"/>
<dbReference type="Gene3D" id="1.10.1470.10">
    <property type="entry name" value="YjbJ"/>
    <property type="match status" value="1"/>
</dbReference>
<dbReference type="AlphaFoldDB" id="A0A8I1XKW4"/>
<comment type="caution">
    <text evidence="4">The sequence shown here is derived from an EMBL/GenBank/DDBJ whole genome shotgun (WGS) entry which is preliminary data.</text>
</comment>
<evidence type="ECO:0000256" key="1">
    <source>
        <dbReference type="ARBA" id="ARBA00009129"/>
    </source>
</evidence>